<dbReference type="InterPro" id="IPR026024">
    <property type="entry name" value="Chemotaxis_MeTrfase_CheR"/>
</dbReference>
<keyword evidence="4" id="KW-0808">Transferase</keyword>
<dbReference type="PANTHER" id="PTHR24422:SF19">
    <property type="entry name" value="CHEMOTAXIS PROTEIN METHYLTRANSFERASE"/>
    <property type="match status" value="1"/>
</dbReference>
<dbReference type="GO" id="GO:0032259">
    <property type="term" value="P:methylation"/>
    <property type="evidence" value="ECO:0007669"/>
    <property type="project" value="UniProtKB-KW"/>
</dbReference>
<dbReference type="InterPro" id="IPR022642">
    <property type="entry name" value="CheR_C"/>
</dbReference>
<dbReference type="PIRSF" id="PIRSF000410">
    <property type="entry name" value="CheR"/>
    <property type="match status" value="1"/>
</dbReference>
<dbReference type="SUPFAM" id="SSF47757">
    <property type="entry name" value="Chemotaxis receptor methyltransferase CheR, N-terminal domain"/>
    <property type="match status" value="1"/>
</dbReference>
<dbReference type="AlphaFoldDB" id="E1YGW2"/>
<dbReference type="InterPro" id="IPR036804">
    <property type="entry name" value="CheR_N_sf"/>
</dbReference>
<dbReference type="InterPro" id="IPR050903">
    <property type="entry name" value="Bact_Chemotaxis_MeTrfase"/>
</dbReference>
<dbReference type="EC" id="2.1.1.80" evidence="2"/>
<protein>
    <recommendedName>
        <fullName evidence="2">protein-glutamate O-methyltransferase</fullName>
        <ecNumber evidence="2">2.1.1.80</ecNumber>
    </recommendedName>
</protein>
<dbReference type="Gene3D" id="3.40.50.150">
    <property type="entry name" value="Vaccinia Virus protein VP39"/>
    <property type="match status" value="1"/>
</dbReference>
<dbReference type="SMART" id="SM00138">
    <property type="entry name" value="MeTrc"/>
    <property type="match status" value="1"/>
</dbReference>
<dbReference type="InterPro" id="IPR000780">
    <property type="entry name" value="CheR_MeTrfase"/>
</dbReference>
<dbReference type="PROSITE" id="PS50123">
    <property type="entry name" value="CHER"/>
    <property type="match status" value="1"/>
</dbReference>
<evidence type="ECO:0000256" key="2">
    <source>
        <dbReference type="ARBA" id="ARBA00012534"/>
    </source>
</evidence>
<name>E1YGW2_9BACT</name>
<feature type="domain" description="CheR-type methyltransferase" evidence="6">
    <location>
        <begin position="5"/>
        <end position="263"/>
    </location>
</feature>
<dbReference type="PRINTS" id="PR00996">
    <property type="entry name" value="CHERMTFRASE"/>
</dbReference>
<keyword evidence="5" id="KW-0949">S-adenosyl-L-methionine</keyword>
<evidence type="ECO:0000259" key="6">
    <source>
        <dbReference type="PROSITE" id="PS50123"/>
    </source>
</evidence>
<sequence length="267" mass="30753">MIKKSEFSYMDLSTRQFERLSKIVYSECGINLHEGKKALLQSRLAKRLRSTGIKSVKEYLSVLEEDSVELINFLDAVSTNHTYFFRESHHFKHLTKDHINIWCAASSSGEEPYSVAIYCLENGFKPTIVASDISTRMLKVGQNGIYPIEKAKNLPPDILRKYFQKGMNSWSNHVRVKSEIKQMVSFKRYNLISDPLPPQKYDIIFCRNVFIYFDNETKSHVACKLYNALKASGYLIIGGAESLNAINHPFKYLQPSIYNKTCQPDKL</sequence>
<dbReference type="Gene3D" id="1.10.155.10">
    <property type="entry name" value="Chemotaxis receptor methyltransferase CheR, N-terminal domain"/>
    <property type="match status" value="1"/>
</dbReference>
<comment type="catalytic activity">
    <reaction evidence="1">
        <text>L-glutamyl-[protein] + S-adenosyl-L-methionine = [protein]-L-glutamate 5-O-methyl ester + S-adenosyl-L-homocysteine</text>
        <dbReference type="Rhea" id="RHEA:24452"/>
        <dbReference type="Rhea" id="RHEA-COMP:10208"/>
        <dbReference type="Rhea" id="RHEA-COMP:10311"/>
        <dbReference type="ChEBI" id="CHEBI:29973"/>
        <dbReference type="ChEBI" id="CHEBI:57856"/>
        <dbReference type="ChEBI" id="CHEBI:59789"/>
        <dbReference type="ChEBI" id="CHEBI:82795"/>
        <dbReference type="EC" id="2.1.1.80"/>
    </reaction>
</comment>
<evidence type="ECO:0000256" key="1">
    <source>
        <dbReference type="ARBA" id="ARBA00001541"/>
    </source>
</evidence>
<dbReference type="EMBL" id="FR695873">
    <property type="protein sequence ID" value="CBX29806.1"/>
    <property type="molecule type" value="Genomic_DNA"/>
</dbReference>
<evidence type="ECO:0000256" key="5">
    <source>
        <dbReference type="ARBA" id="ARBA00022691"/>
    </source>
</evidence>
<proteinExistence type="predicted"/>
<dbReference type="InterPro" id="IPR022641">
    <property type="entry name" value="CheR_N"/>
</dbReference>
<dbReference type="InterPro" id="IPR029063">
    <property type="entry name" value="SAM-dependent_MTases_sf"/>
</dbReference>
<reference evidence="7" key="1">
    <citation type="journal article" date="2011" name="Environ. Microbiol.">
        <title>Genomic insights into the metabolic potential of the polycyclic aromatic hydrocarbon degrading sulfate-reducing Deltaproteobacterium N47.</title>
        <authorList>
            <person name="Bergmann F."/>
            <person name="Selesi D."/>
            <person name="Weinmaier T."/>
            <person name="Tischler P."/>
            <person name="Rattei T."/>
            <person name="Meckenstock R.U."/>
        </authorList>
    </citation>
    <scope>NUCLEOTIDE SEQUENCE</scope>
</reference>
<accession>E1YGW2</accession>
<dbReference type="PANTHER" id="PTHR24422">
    <property type="entry name" value="CHEMOTAXIS PROTEIN METHYLTRANSFERASE"/>
    <property type="match status" value="1"/>
</dbReference>
<organism evidence="7">
    <name type="scientific">uncultured Desulfobacterium sp</name>
    <dbReference type="NCBI Taxonomy" id="201089"/>
    <lineage>
        <taxon>Bacteria</taxon>
        <taxon>Pseudomonadati</taxon>
        <taxon>Thermodesulfobacteriota</taxon>
        <taxon>Desulfobacteria</taxon>
        <taxon>Desulfobacterales</taxon>
        <taxon>Desulfobacteriaceae</taxon>
        <taxon>Desulfobacterium</taxon>
        <taxon>environmental samples</taxon>
    </lineage>
</organism>
<dbReference type="Pfam" id="PF03705">
    <property type="entry name" value="CheR_N"/>
    <property type="match status" value="1"/>
</dbReference>
<dbReference type="SUPFAM" id="SSF53335">
    <property type="entry name" value="S-adenosyl-L-methionine-dependent methyltransferases"/>
    <property type="match status" value="1"/>
</dbReference>
<evidence type="ECO:0000256" key="4">
    <source>
        <dbReference type="ARBA" id="ARBA00022679"/>
    </source>
</evidence>
<dbReference type="Pfam" id="PF01739">
    <property type="entry name" value="CheR"/>
    <property type="match status" value="1"/>
</dbReference>
<gene>
    <name evidence="7" type="ORF">N47_F15010</name>
</gene>
<evidence type="ECO:0000256" key="3">
    <source>
        <dbReference type="ARBA" id="ARBA00022603"/>
    </source>
</evidence>
<dbReference type="GO" id="GO:0008983">
    <property type="term" value="F:protein-glutamate O-methyltransferase activity"/>
    <property type="evidence" value="ECO:0007669"/>
    <property type="project" value="UniProtKB-EC"/>
</dbReference>
<evidence type="ECO:0000313" key="7">
    <source>
        <dbReference type="EMBL" id="CBX29806.1"/>
    </source>
</evidence>
<keyword evidence="3" id="KW-0489">Methyltransferase</keyword>